<dbReference type="HOGENOM" id="CLU_113164_0_0_1"/>
<accession>T1GYQ5</accession>
<dbReference type="AlphaFoldDB" id="T1GYQ5"/>
<dbReference type="OMA" id="AYDCENA"/>
<keyword evidence="1" id="KW-0812">Transmembrane</keyword>
<keyword evidence="1" id="KW-0472">Membrane</keyword>
<reference evidence="2" key="2">
    <citation type="submission" date="2015-06" db="UniProtKB">
        <authorList>
            <consortium name="EnsemblMetazoa"/>
        </authorList>
    </citation>
    <scope>IDENTIFICATION</scope>
</reference>
<proteinExistence type="predicted"/>
<protein>
    <submittedName>
        <fullName evidence="2">Uncharacterized protein</fullName>
    </submittedName>
</protein>
<dbReference type="PANTHER" id="PTHR12771">
    <property type="entry name" value="ENGULFMENT AND CELL MOTILITY"/>
    <property type="match status" value="1"/>
</dbReference>
<evidence type="ECO:0000313" key="2">
    <source>
        <dbReference type="EnsemblMetazoa" id="MESCA008992-PA"/>
    </source>
</evidence>
<sequence length="212" mass="24955">MLTSRIERECTRKQKCIQQSLGNRNQSNIPHPCSQGNTILSRTAEKVTFIVMLVLSNILPSIFTFIRPFLKWFLHRFTRLCELQRICYGCTKGASRNKHLEKSLALSKTPSIKNMIREFDEYVEHCSDEEFGLLPARGIAAIMYAKKIKPKIHPDFPKLLGKSIEQIWGYRRLMHVVERLREEQYDAEDQRHEEKLLELWKLLMPEVPLESR</sequence>
<evidence type="ECO:0000256" key="1">
    <source>
        <dbReference type="SAM" id="Phobius"/>
    </source>
</evidence>
<dbReference type="EnsemblMetazoa" id="MESCA008992-RA">
    <property type="protein sequence ID" value="MESCA008992-PA"/>
    <property type="gene ID" value="MESCA008992"/>
</dbReference>
<evidence type="ECO:0000313" key="3">
    <source>
        <dbReference type="Proteomes" id="UP000015102"/>
    </source>
</evidence>
<organism evidence="2 3">
    <name type="scientific">Megaselia scalaris</name>
    <name type="common">Humpbacked fly</name>
    <name type="synonym">Phora scalaris</name>
    <dbReference type="NCBI Taxonomy" id="36166"/>
    <lineage>
        <taxon>Eukaryota</taxon>
        <taxon>Metazoa</taxon>
        <taxon>Ecdysozoa</taxon>
        <taxon>Arthropoda</taxon>
        <taxon>Hexapoda</taxon>
        <taxon>Insecta</taxon>
        <taxon>Pterygota</taxon>
        <taxon>Neoptera</taxon>
        <taxon>Endopterygota</taxon>
        <taxon>Diptera</taxon>
        <taxon>Brachycera</taxon>
        <taxon>Muscomorpha</taxon>
        <taxon>Platypezoidea</taxon>
        <taxon>Phoridae</taxon>
        <taxon>Megaseliini</taxon>
        <taxon>Megaselia</taxon>
    </lineage>
</organism>
<dbReference type="PANTHER" id="PTHR12771:SF51">
    <property type="entry name" value="LD01482P"/>
    <property type="match status" value="1"/>
</dbReference>
<dbReference type="EMBL" id="CAQQ02375986">
    <property type="status" value="NOT_ANNOTATED_CDS"/>
    <property type="molecule type" value="Genomic_DNA"/>
</dbReference>
<dbReference type="GO" id="GO:0005096">
    <property type="term" value="F:GTPase activator activity"/>
    <property type="evidence" value="ECO:0007669"/>
    <property type="project" value="TreeGrafter"/>
</dbReference>
<name>T1GYQ5_MEGSC</name>
<dbReference type="EMBL" id="CAQQ02375985">
    <property type="status" value="NOT_ANNOTATED_CDS"/>
    <property type="molecule type" value="Genomic_DNA"/>
</dbReference>
<feature type="transmembrane region" description="Helical" evidence="1">
    <location>
        <begin position="47"/>
        <end position="70"/>
    </location>
</feature>
<dbReference type="Proteomes" id="UP000015102">
    <property type="component" value="Unassembled WGS sequence"/>
</dbReference>
<dbReference type="InterPro" id="IPR050868">
    <property type="entry name" value="ELMO_domain-containing"/>
</dbReference>
<reference evidence="3" key="1">
    <citation type="submission" date="2013-02" db="EMBL/GenBank/DDBJ databases">
        <authorList>
            <person name="Hughes D."/>
        </authorList>
    </citation>
    <scope>NUCLEOTIDE SEQUENCE</scope>
    <source>
        <strain>Durham</strain>
        <strain evidence="3">NC isolate 2 -- Noor lab</strain>
    </source>
</reference>
<keyword evidence="1" id="KW-1133">Transmembrane helix</keyword>
<keyword evidence="3" id="KW-1185">Reference proteome</keyword>
<dbReference type="STRING" id="36166.T1GYQ5"/>